<evidence type="ECO:0000256" key="4">
    <source>
        <dbReference type="ARBA" id="ARBA00023163"/>
    </source>
</evidence>
<keyword evidence="1" id="KW-0678">Repressor</keyword>
<dbReference type="SUPFAM" id="SSF46689">
    <property type="entry name" value="Homeodomain-like"/>
    <property type="match status" value="1"/>
</dbReference>
<keyword evidence="9" id="KW-1185">Reference proteome</keyword>
<dbReference type="EMBL" id="BAABDD010000003">
    <property type="protein sequence ID" value="GAA3731903.1"/>
    <property type="molecule type" value="Genomic_DNA"/>
</dbReference>
<comment type="caution">
    <text evidence="8">The sequence shown here is derived from an EMBL/GenBank/DDBJ whole genome shotgun (WGS) entry which is preliminary data.</text>
</comment>
<evidence type="ECO:0000256" key="6">
    <source>
        <dbReference type="SAM" id="MobiDB-lite"/>
    </source>
</evidence>
<dbReference type="PANTHER" id="PTHR30055:SF175">
    <property type="entry name" value="HTH-TYPE TRANSCRIPTIONAL REPRESSOR KSTR2"/>
    <property type="match status" value="1"/>
</dbReference>
<name>A0ABP7F5H2_9ACTN</name>
<dbReference type="InterPro" id="IPR009057">
    <property type="entry name" value="Homeodomain-like_sf"/>
</dbReference>
<accession>A0ABP7F5H2</accession>
<keyword evidence="2" id="KW-0805">Transcription regulation</keyword>
<evidence type="ECO:0000313" key="9">
    <source>
        <dbReference type="Proteomes" id="UP001500908"/>
    </source>
</evidence>
<evidence type="ECO:0000259" key="7">
    <source>
        <dbReference type="PROSITE" id="PS50977"/>
    </source>
</evidence>
<dbReference type="Pfam" id="PF00440">
    <property type="entry name" value="TetR_N"/>
    <property type="match status" value="1"/>
</dbReference>
<dbReference type="PROSITE" id="PS01081">
    <property type="entry name" value="HTH_TETR_1"/>
    <property type="match status" value="1"/>
</dbReference>
<dbReference type="InterPro" id="IPR041490">
    <property type="entry name" value="KstR2_TetR_C"/>
</dbReference>
<organism evidence="8 9">
    <name type="scientific">Salinactinospora qingdaonensis</name>
    <dbReference type="NCBI Taxonomy" id="702744"/>
    <lineage>
        <taxon>Bacteria</taxon>
        <taxon>Bacillati</taxon>
        <taxon>Actinomycetota</taxon>
        <taxon>Actinomycetes</taxon>
        <taxon>Streptosporangiales</taxon>
        <taxon>Nocardiopsidaceae</taxon>
        <taxon>Salinactinospora</taxon>
    </lineage>
</organism>
<proteinExistence type="predicted"/>
<feature type="region of interest" description="Disordered" evidence="6">
    <location>
        <begin position="1"/>
        <end position="29"/>
    </location>
</feature>
<dbReference type="Gene3D" id="1.10.10.60">
    <property type="entry name" value="Homeodomain-like"/>
    <property type="match status" value="1"/>
</dbReference>
<dbReference type="PRINTS" id="PR00455">
    <property type="entry name" value="HTHTETR"/>
</dbReference>
<evidence type="ECO:0000256" key="5">
    <source>
        <dbReference type="PROSITE-ProRule" id="PRU00335"/>
    </source>
</evidence>
<reference evidence="9" key="1">
    <citation type="journal article" date="2019" name="Int. J. Syst. Evol. Microbiol.">
        <title>The Global Catalogue of Microorganisms (GCM) 10K type strain sequencing project: providing services to taxonomists for standard genome sequencing and annotation.</title>
        <authorList>
            <consortium name="The Broad Institute Genomics Platform"/>
            <consortium name="The Broad Institute Genome Sequencing Center for Infectious Disease"/>
            <person name="Wu L."/>
            <person name="Ma J."/>
        </authorList>
    </citation>
    <scope>NUCLEOTIDE SEQUENCE [LARGE SCALE GENOMIC DNA]</scope>
    <source>
        <strain evidence="9">JCM 17137</strain>
    </source>
</reference>
<sequence>MVSSTRKQGAAGQSDIARRRTQRRLASGRKSDARWQEVLEGAGRVFQRVGYPQATLEDVANEVGINRATLYYYVGTKEELLVSLLYRPIEQMRVDLEEIVAKEMPPGQKLATALRTYLVALSERPELFIFLGENIDKVMTVHEAEEIQRNADRYGRLLTSVIADGAASGEFRADLDPQVATMGIIGMVNWMYRWYEESGSKSLVELGETFVEMALASLSPEAANRVGAAADPS</sequence>
<dbReference type="Proteomes" id="UP001500908">
    <property type="component" value="Unassembled WGS sequence"/>
</dbReference>
<dbReference type="Gene3D" id="1.10.357.10">
    <property type="entry name" value="Tetracycline Repressor, domain 2"/>
    <property type="match status" value="1"/>
</dbReference>
<evidence type="ECO:0000256" key="3">
    <source>
        <dbReference type="ARBA" id="ARBA00023125"/>
    </source>
</evidence>
<dbReference type="Pfam" id="PF17932">
    <property type="entry name" value="TetR_C_24"/>
    <property type="match status" value="1"/>
</dbReference>
<dbReference type="InterPro" id="IPR036271">
    <property type="entry name" value="Tet_transcr_reg_TetR-rel_C_sf"/>
</dbReference>
<evidence type="ECO:0000313" key="8">
    <source>
        <dbReference type="EMBL" id="GAA3731903.1"/>
    </source>
</evidence>
<dbReference type="SUPFAM" id="SSF48498">
    <property type="entry name" value="Tetracyclin repressor-like, C-terminal domain"/>
    <property type="match status" value="1"/>
</dbReference>
<keyword evidence="3 5" id="KW-0238">DNA-binding</keyword>
<dbReference type="InterPro" id="IPR023772">
    <property type="entry name" value="DNA-bd_HTH_TetR-type_CS"/>
</dbReference>
<feature type="domain" description="HTH tetR-type" evidence="7">
    <location>
        <begin position="32"/>
        <end position="92"/>
    </location>
</feature>
<keyword evidence="4" id="KW-0804">Transcription</keyword>
<feature type="DNA-binding region" description="H-T-H motif" evidence="5">
    <location>
        <begin position="55"/>
        <end position="74"/>
    </location>
</feature>
<evidence type="ECO:0000256" key="2">
    <source>
        <dbReference type="ARBA" id="ARBA00023015"/>
    </source>
</evidence>
<protein>
    <submittedName>
        <fullName evidence="8">TetR/AcrR family transcriptional regulator</fullName>
    </submittedName>
</protein>
<dbReference type="InterPro" id="IPR001647">
    <property type="entry name" value="HTH_TetR"/>
</dbReference>
<dbReference type="PANTHER" id="PTHR30055">
    <property type="entry name" value="HTH-TYPE TRANSCRIPTIONAL REGULATOR RUTR"/>
    <property type="match status" value="1"/>
</dbReference>
<dbReference type="InterPro" id="IPR050109">
    <property type="entry name" value="HTH-type_TetR-like_transc_reg"/>
</dbReference>
<evidence type="ECO:0000256" key="1">
    <source>
        <dbReference type="ARBA" id="ARBA00022491"/>
    </source>
</evidence>
<gene>
    <name evidence="8" type="ORF">GCM10022402_10750</name>
</gene>
<dbReference type="PROSITE" id="PS50977">
    <property type="entry name" value="HTH_TETR_2"/>
    <property type="match status" value="1"/>
</dbReference>